<reference evidence="2 3" key="1">
    <citation type="submission" date="2020-08" db="EMBL/GenBank/DDBJ databases">
        <title>Genomic Encyclopedia of Type Strains, Phase III (KMG-III): the genomes of soil and plant-associated and newly described type strains.</title>
        <authorList>
            <person name="Whitman W."/>
        </authorList>
    </citation>
    <scope>NUCLEOTIDE SEQUENCE [LARGE SCALE GENOMIC DNA]</scope>
    <source>
        <strain evidence="2 3">CECT 3146</strain>
    </source>
</reference>
<dbReference type="RefSeq" id="WP_184927068.1">
    <property type="nucleotide sequence ID" value="NZ_BMSQ01000063.1"/>
</dbReference>
<protein>
    <submittedName>
        <fullName evidence="2">Uncharacterized protein</fullName>
    </submittedName>
</protein>
<accession>A0A7W8B4X7</accession>
<gene>
    <name evidence="2" type="ORF">FHS40_009112</name>
</gene>
<name>A0A7W8B4X7_STRST</name>
<dbReference type="Proteomes" id="UP000549009">
    <property type="component" value="Unassembled WGS sequence"/>
</dbReference>
<feature type="compositionally biased region" description="Basic and acidic residues" evidence="1">
    <location>
        <begin position="389"/>
        <end position="398"/>
    </location>
</feature>
<evidence type="ECO:0000313" key="3">
    <source>
        <dbReference type="Proteomes" id="UP000549009"/>
    </source>
</evidence>
<sequence length="673" mass="73893">MADDKLYPYENKNWAMLIKADPDHPLKPGTKTGGMVILIQNISKAARKLNSYIGLTYRTSSTPGQVVFTSPWEKSDELNGDTPVGGTFAPDGLPGDRVFLTIEPQVNEGRQVRAIITSIEQGRRVWSFVPRDGWKEGTTYTVTAWSEMDGHTSAPVARKFKATAPMPSVTLLTPGRDDAEISPMARLTGSYGGTVRAVGGITVQHNGTPLTVRQDDPVKGTWTADPPRDGWVLGAEHRLVVQAKNETRTSQEIRRTFKVSKIKPGDPKITVPPEPVAAYYSKYKPPKLAGIIVPFMQLGSQVSLGPCDKVTVFDPQQPERTMTANLDYDSEHDTYQWSLDTDWTASDTGVAHDVVVTAWLGNEPSRPARIGFLMKTPEENDNPIQFTSPRREEPEANSRVEITGTALLDTPNITISEQGEPTTNELPAVVATTTDAHLTHWSWKPKGEWKTGRHTIVVTASRPSQKNDISFTVAGPPQITISRPVEGANIFDHNSIDGSLPSDAREEEVSIVDTVDGQDKVFKATNNGDRTFHYAPQGEQGAWRPGYHSVVAKAGGYTSDPRGFTVIGKNLVSIRSTTLTKGGVMTFAVPDNWYRVKIEWGHESAHGTVADKTREDLTPEAKAHMHELSQYPSDLFGVWSVPDPYWKTGTYTLSCYGQDSSLLGSDSKYFAVG</sequence>
<dbReference type="AlphaFoldDB" id="A0A7W8B4X7"/>
<proteinExistence type="predicted"/>
<dbReference type="EMBL" id="JACHJD010000052">
    <property type="protein sequence ID" value="MBB5109982.1"/>
    <property type="molecule type" value="Genomic_DNA"/>
</dbReference>
<comment type="caution">
    <text evidence="2">The sequence shown here is derived from an EMBL/GenBank/DDBJ whole genome shotgun (WGS) entry which is preliminary data.</text>
</comment>
<feature type="region of interest" description="Disordered" evidence="1">
    <location>
        <begin position="378"/>
        <end position="398"/>
    </location>
</feature>
<evidence type="ECO:0000313" key="2">
    <source>
        <dbReference type="EMBL" id="MBB5109982.1"/>
    </source>
</evidence>
<evidence type="ECO:0000256" key="1">
    <source>
        <dbReference type="SAM" id="MobiDB-lite"/>
    </source>
</evidence>
<keyword evidence="3" id="KW-1185">Reference proteome</keyword>
<organism evidence="2 3">
    <name type="scientific">Streptomyces spectabilis</name>
    <dbReference type="NCBI Taxonomy" id="68270"/>
    <lineage>
        <taxon>Bacteria</taxon>
        <taxon>Bacillati</taxon>
        <taxon>Actinomycetota</taxon>
        <taxon>Actinomycetes</taxon>
        <taxon>Kitasatosporales</taxon>
        <taxon>Streptomycetaceae</taxon>
        <taxon>Streptomyces</taxon>
    </lineage>
</organism>